<dbReference type="AlphaFoldDB" id="A0A392V5Q2"/>
<proteinExistence type="predicted"/>
<organism evidence="2 3">
    <name type="scientific">Trifolium medium</name>
    <dbReference type="NCBI Taxonomy" id="97028"/>
    <lineage>
        <taxon>Eukaryota</taxon>
        <taxon>Viridiplantae</taxon>
        <taxon>Streptophyta</taxon>
        <taxon>Embryophyta</taxon>
        <taxon>Tracheophyta</taxon>
        <taxon>Spermatophyta</taxon>
        <taxon>Magnoliopsida</taxon>
        <taxon>eudicotyledons</taxon>
        <taxon>Gunneridae</taxon>
        <taxon>Pentapetalae</taxon>
        <taxon>rosids</taxon>
        <taxon>fabids</taxon>
        <taxon>Fabales</taxon>
        <taxon>Fabaceae</taxon>
        <taxon>Papilionoideae</taxon>
        <taxon>50 kb inversion clade</taxon>
        <taxon>NPAAA clade</taxon>
        <taxon>Hologalegina</taxon>
        <taxon>IRL clade</taxon>
        <taxon>Trifolieae</taxon>
        <taxon>Trifolium</taxon>
    </lineage>
</organism>
<dbReference type="EMBL" id="LXQA011072030">
    <property type="protein sequence ID" value="MCI83648.1"/>
    <property type="molecule type" value="Genomic_DNA"/>
</dbReference>
<feature type="region of interest" description="Disordered" evidence="1">
    <location>
        <begin position="1"/>
        <end position="63"/>
    </location>
</feature>
<evidence type="ECO:0000256" key="1">
    <source>
        <dbReference type="SAM" id="MobiDB-lite"/>
    </source>
</evidence>
<feature type="compositionally biased region" description="Basic and acidic residues" evidence="1">
    <location>
        <begin position="1"/>
        <end position="31"/>
    </location>
</feature>
<reference evidence="2 3" key="1">
    <citation type="journal article" date="2018" name="Front. Plant Sci.">
        <title>Red Clover (Trifolium pratense) and Zigzag Clover (T. medium) - A Picture of Genomic Similarities and Differences.</title>
        <authorList>
            <person name="Dluhosova J."/>
            <person name="Istvanek J."/>
            <person name="Nedelnik J."/>
            <person name="Repkova J."/>
        </authorList>
    </citation>
    <scope>NUCLEOTIDE SEQUENCE [LARGE SCALE GENOMIC DNA]</scope>
    <source>
        <strain evidence="3">cv. 10/8</strain>
        <tissue evidence="2">Leaf</tissue>
    </source>
</reference>
<accession>A0A392V5Q2</accession>
<sequence length="63" mass="7092">KSSLPETKDNVEVKSDDETKNVDDVDHVEGEPKEEEEEEEKESQEGVTVDVTQPETPPPNLEK</sequence>
<evidence type="ECO:0000313" key="2">
    <source>
        <dbReference type="EMBL" id="MCI83648.1"/>
    </source>
</evidence>
<comment type="caution">
    <text evidence="2">The sequence shown here is derived from an EMBL/GenBank/DDBJ whole genome shotgun (WGS) entry which is preliminary data.</text>
</comment>
<name>A0A392V5Q2_9FABA</name>
<dbReference type="Proteomes" id="UP000265520">
    <property type="component" value="Unassembled WGS sequence"/>
</dbReference>
<keyword evidence="3" id="KW-1185">Reference proteome</keyword>
<feature type="compositionally biased region" description="Acidic residues" evidence="1">
    <location>
        <begin position="32"/>
        <end position="42"/>
    </location>
</feature>
<protein>
    <submittedName>
        <fullName evidence="2">Uncharacterized protein</fullName>
    </submittedName>
</protein>
<feature type="non-terminal residue" evidence="2">
    <location>
        <position position="1"/>
    </location>
</feature>
<feature type="non-terminal residue" evidence="2">
    <location>
        <position position="63"/>
    </location>
</feature>
<evidence type="ECO:0000313" key="3">
    <source>
        <dbReference type="Proteomes" id="UP000265520"/>
    </source>
</evidence>